<feature type="transmembrane region" description="Helical" evidence="2">
    <location>
        <begin position="339"/>
        <end position="362"/>
    </location>
</feature>
<dbReference type="GO" id="GO:0016020">
    <property type="term" value="C:membrane"/>
    <property type="evidence" value="ECO:0007669"/>
    <property type="project" value="TreeGrafter"/>
</dbReference>
<evidence type="ECO:0008006" key="7">
    <source>
        <dbReference type="Google" id="ProtNLM"/>
    </source>
</evidence>
<feature type="region of interest" description="Disordered" evidence="1">
    <location>
        <begin position="41"/>
        <end position="61"/>
    </location>
</feature>
<dbReference type="InterPro" id="IPR055437">
    <property type="entry name" value="TMEM131L_Ig_5"/>
</dbReference>
<evidence type="ECO:0000313" key="6">
    <source>
        <dbReference type="Proteomes" id="UP001415857"/>
    </source>
</evidence>
<evidence type="ECO:0000259" key="3">
    <source>
        <dbReference type="Pfam" id="PF24474"/>
    </source>
</evidence>
<keyword evidence="2" id="KW-0472">Membrane</keyword>
<dbReference type="Pfam" id="PF24501">
    <property type="entry name" value="Ig_TMEM131L_5"/>
    <property type="match status" value="1"/>
</dbReference>
<feature type="compositionally biased region" description="Basic and acidic residues" evidence="1">
    <location>
        <begin position="596"/>
        <end position="614"/>
    </location>
</feature>
<feature type="compositionally biased region" description="Polar residues" evidence="1">
    <location>
        <begin position="616"/>
        <end position="630"/>
    </location>
</feature>
<gene>
    <name evidence="5" type="ORF">L1049_024473</name>
</gene>
<sequence>MNCKLLILTNDSSSPPIEIPCQDIISICSRQQLDSSVGCKHQPEKIESGNTRTGSLGSGMQSPSQIEALVTAEADELVLGNWKSQGTTSGMSVLDDHEVLFPVVQIGTHLSKLITVKNPSQQPVIMQLILNSGEIVDECRGSDGFLQPPSSSSLVHNESTTPPRYGFSIAESALTEAFVHPYGRASFGPIFFHPSNRCGWRSSALIRNNLSGVEWLSLRGFGGSLSLVLHEGSEPVQSLEFNLNLPIHLNISPSDVLIHMEDTTHACSQPLSKELYAKNTGDLPVEVRRIEVSGKECGLDGFMVHSCKSFALEPGESTKLLISYQTDFSAAIVHRDLELALATGILVVPMKASLPIYMLNLCKKSMFWMRVKKFFVAVLAVSLMFIVFCCFLPQVVAWGSQDFLFKGGKSSIATLSTAGKSSHAPRNQRNGKFHACNKMNGHLRSVGKGESSMLGSVGKSADGYGGPPEQGITSQNSKPALGNLEQSISLSDTKKQGALPSSLLSKSIVENSDSLEASHSSNLTIRIGKEKGRRRRKRKGAGAGITGLFEVSSSQSGNSTPSSPLSPVTSLTPKRTRPLSPDVGQSIEASNPFTRVADRHRETSKANTLEREASMKYSSNSWLFSTQEQS</sequence>
<comment type="caution">
    <text evidence="5">The sequence shown here is derived from an EMBL/GenBank/DDBJ whole genome shotgun (WGS) entry which is preliminary data.</text>
</comment>
<keyword evidence="2" id="KW-0812">Transmembrane</keyword>
<name>A0AAP0RVV6_LIQFO</name>
<feature type="compositionally biased region" description="Polar residues" evidence="1">
    <location>
        <begin position="48"/>
        <end position="61"/>
    </location>
</feature>
<accession>A0AAP0RVV6</accession>
<evidence type="ECO:0000256" key="2">
    <source>
        <dbReference type="SAM" id="Phobius"/>
    </source>
</evidence>
<feature type="region of interest" description="Disordered" evidence="1">
    <location>
        <begin position="449"/>
        <end position="479"/>
    </location>
</feature>
<evidence type="ECO:0000259" key="4">
    <source>
        <dbReference type="Pfam" id="PF24501"/>
    </source>
</evidence>
<dbReference type="Proteomes" id="UP001415857">
    <property type="component" value="Unassembled WGS sequence"/>
</dbReference>
<keyword evidence="2" id="KW-1133">Transmembrane helix</keyword>
<feature type="region of interest" description="Disordered" evidence="1">
    <location>
        <begin position="526"/>
        <end position="630"/>
    </location>
</feature>
<proteinExistence type="predicted"/>
<protein>
    <recommendedName>
        <fullName evidence="7">Transmembrane protein 131-like N-terminal domain-containing protein</fullName>
    </recommendedName>
</protein>
<feature type="compositionally biased region" description="Basic residues" evidence="1">
    <location>
        <begin position="531"/>
        <end position="540"/>
    </location>
</feature>
<dbReference type="PANTHER" id="PTHR22050">
    <property type="entry name" value="RW1 PROTEIN HOMOLOG"/>
    <property type="match status" value="1"/>
</dbReference>
<dbReference type="InterPro" id="IPR056001">
    <property type="entry name" value="DUF7579"/>
</dbReference>
<dbReference type="Pfam" id="PF24474">
    <property type="entry name" value="DUF7579"/>
    <property type="match status" value="1"/>
</dbReference>
<feature type="transmembrane region" description="Helical" evidence="2">
    <location>
        <begin position="374"/>
        <end position="396"/>
    </location>
</feature>
<evidence type="ECO:0000313" key="5">
    <source>
        <dbReference type="EMBL" id="KAK9285283.1"/>
    </source>
</evidence>
<dbReference type="AlphaFoldDB" id="A0AAP0RVV6"/>
<dbReference type="InterPro" id="IPR039877">
    <property type="entry name" value="TMEM131-like"/>
</dbReference>
<dbReference type="EMBL" id="JBBPBK010000005">
    <property type="protein sequence ID" value="KAK9285283.1"/>
    <property type="molecule type" value="Genomic_DNA"/>
</dbReference>
<reference evidence="5 6" key="1">
    <citation type="journal article" date="2024" name="Plant J.">
        <title>Genome sequences and population genomics reveal climatic adaptation and genomic divergence between two closely related sweetgum species.</title>
        <authorList>
            <person name="Xu W.Q."/>
            <person name="Ren C.Q."/>
            <person name="Zhang X.Y."/>
            <person name="Comes H.P."/>
            <person name="Liu X.H."/>
            <person name="Li Y.G."/>
            <person name="Kettle C.J."/>
            <person name="Jalonen R."/>
            <person name="Gaisberger H."/>
            <person name="Ma Y.Z."/>
            <person name="Qiu Y.X."/>
        </authorList>
    </citation>
    <scope>NUCLEOTIDE SEQUENCE [LARGE SCALE GENOMIC DNA]</scope>
    <source>
        <strain evidence="5">Hangzhou</strain>
    </source>
</reference>
<feature type="domain" description="TMEM131L fifth Ig-like" evidence="4">
    <location>
        <begin position="279"/>
        <end position="344"/>
    </location>
</feature>
<dbReference type="PANTHER" id="PTHR22050:SF0">
    <property type="entry name" value="TRANSMEMBRANE PROTEIN 131 HOMOLOG"/>
    <property type="match status" value="1"/>
</dbReference>
<organism evidence="5 6">
    <name type="scientific">Liquidambar formosana</name>
    <name type="common">Formosan gum</name>
    <dbReference type="NCBI Taxonomy" id="63359"/>
    <lineage>
        <taxon>Eukaryota</taxon>
        <taxon>Viridiplantae</taxon>
        <taxon>Streptophyta</taxon>
        <taxon>Embryophyta</taxon>
        <taxon>Tracheophyta</taxon>
        <taxon>Spermatophyta</taxon>
        <taxon>Magnoliopsida</taxon>
        <taxon>eudicotyledons</taxon>
        <taxon>Gunneridae</taxon>
        <taxon>Pentapetalae</taxon>
        <taxon>Saxifragales</taxon>
        <taxon>Altingiaceae</taxon>
        <taxon>Liquidambar</taxon>
    </lineage>
</organism>
<keyword evidence="6" id="KW-1185">Reference proteome</keyword>
<feature type="domain" description="DUF7579" evidence="3">
    <location>
        <begin position="1"/>
        <end position="32"/>
    </location>
</feature>
<feature type="compositionally biased region" description="Low complexity" evidence="1">
    <location>
        <begin position="552"/>
        <end position="573"/>
    </location>
</feature>
<evidence type="ECO:0000256" key="1">
    <source>
        <dbReference type="SAM" id="MobiDB-lite"/>
    </source>
</evidence>